<keyword evidence="4" id="KW-1185">Reference proteome</keyword>
<dbReference type="InterPro" id="IPR036249">
    <property type="entry name" value="Thioredoxin-like_sf"/>
</dbReference>
<reference evidence="3 4" key="1">
    <citation type="journal article" date="2015" name="Genome Biol. Evol.">
        <title>Phylogenomic analyses indicate that early fungi evolved digesting cell walls of algal ancestors of land plants.</title>
        <authorList>
            <person name="Chang Y."/>
            <person name="Wang S."/>
            <person name="Sekimoto S."/>
            <person name="Aerts A.L."/>
            <person name="Choi C."/>
            <person name="Clum A."/>
            <person name="LaButti K.M."/>
            <person name="Lindquist E.A."/>
            <person name="Yee Ngan C."/>
            <person name="Ohm R.A."/>
            <person name="Salamov A.A."/>
            <person name="Grigoriev I.V."/>
            <person name="Spatafora J.W."/>
            <person name="Berbee M.L."/>
        </authorList>
    </citation>
    <scope>NUCLEOTIDE SEQUENCE [LARGE SCALE GENOMIC DNA]</scope>
    <source>
        <strain evidence="3 4">JEL478</strain>
    </source>
</reference>
<name>A0A139ALG0_GONPJ</name>
<dbReference type="OMA" id="PFYFGTY"/>
<dbReference type="InterPro" id="IPR004879">
    <property type="entry name" value="Ssp411-like_TRX"/>
</dbReference>
<protein>
    <recommendedName>
        <fullName evidence="2">Spermatogenesis-associated protein 20-like TRX domain-containing protein</fullName>
    </recommendedName>
</protein>
<organism evidence="3 4">
    <name type="scientific">Gonapodya prolifera (strain JEL478)</name>
    <name type="common">Monoblepharis prolifera</name>
    <dbReference type="NCBI Taxonomy" id="1344416"/>
    <lineage>
        <taxon>Eukaryota</taxon>
        <taxon>Fungi</taxon>
        <taxon>Fungi incertae sedis</taxon>
        <taxon>Chytridiomycota</taxon>
        <taxon>Chytridiomycota incertae sedis</taxon>
        <taxon>Monoblepharidomycetes</taxon>
        <taxon>Monoblepharidales</taxon>
        <taxon>Gonapodyaceae</taxon>
        <taxon>Gonapodya</taxon>
    </lineage>
</organism>
<dbReference type="CDD" id="cd02955">
    <property type="entry name" value="SSP411"/>
    <property type="match status" value="1"/>
</dbReference>
<evidence type="ECO:0000256" key="1">
    <source>
        <dbReference type="SAM" id="MobiDB-lite"/>
    </source>
</evidence>
<dbReference type="Gene3D" id="3.40.30.10">
    <property type="entry name" value="Glutaredoxin"/>
    <property type="match status" value="1"/>
</dbReference>
<dbReference type="InterPro" id="IPR008928">
    <property type="entry name" value="6-hairpin_glycosidase_sf"/>
</dbReference>
<accession>A0A139ALG0</accession>
<dbReference type="EMBL" id="KQ965747">
    <property type="protein sequence ID" value="KXS17333.1"/>
    <property type="molecule type" value="Genomic_DNA"/>
</dbReference>
<proteinExistence type="predicted"/>
<dbReference type="PANTHER" id="PTHR42899:SF1">
    <property type="entry name" value="SPERMATOGENESIS-ASSOCIATED PROTEIN 20"/>
    <property type="match status" value="1"/>
</dbReference>
<evidence type="ECO:0000313" key="4">
    <source>
        <dbReference type="Proteomes" id="UP000070544"/>
    </source>
</evidence>
<dbReference type="SUPFAM" id="SSF52833">
    <property type="entry name" value="Thioredoxin-like"/>
    <property type="match status" value="1"/>
</dbReference>
<dbReference type="Proteomes" id="UP000070544">
    <property type="component" value="Unassembled WGS sequence"/>
</dbReference>
<dbReference type="GO" id="GO:0005975">
    <property type="term" value="P:carbohydrate metabolic process"/>
    <property type="evidence" value="ECO:0007669"/>
    <property type="project" value="InterPro"/>
</dbReference>
<dbReference type="InterPro" id="IPR024705">
    <property type="entry name" value="Ssp411"/>
</dbReference>
<evidence type="ECO:0000313" key="3">
    <source>
        <dbReference type="EMBL" id="KXS17333.1"/>
    </source>
</evidence>
<sequence length="888" mass="99125">MITVATRSLLLSPPSSIKLHPHLRPLLNQSSALSITSQFPSRGPANPGLPPPTDRSFSTRLQFVTTPLFPTPSPHRTMSTSTSSSPRFTNRLAREKSPYLLQHAHNPVNWYPWGEEAFAKAERENKLIFLSVGYSTCHWCHVMEHESFEDEETARIMNELYVNVKVDREERPTVDKMYMTFIQATAGRGGWPMSVWLNPQLQPFYGGTYYPRDDGRHGPGFKSILRHMSRAWTTEREKVLESGKEVMEVLEKAEKSPPLSSRNTSMITSSFSLSTASQLATHYIDMHDPTWGGFGSAPKFPTPPIMYFLLDFCARCDALPKPEDVANLPVKELRAVADKCSVNLEKKGLTEKQEIVEAVKEGLEEMHEKKEMAKSVTLDTLKNIAAGGIHDHVGNGFHRYSVDKEWHVPHFEKMLYDQAQLLDLYLTATVLDYTSPPTDPSARPAFLPTDPAFHPSAVARDIVTYVSRDLQHPDGGFYCGEDADSLPSAGPADAAVKKEGAFCVWEAEEFNKVVGEEYAEMLRWFFDVRPTGNVPKSVDHQGELKGQNVLRVLRTPAMVLEKFGDKLNLGTISQITDIIADAKRKLWEVRLGRPKPHKDDKILVAWNGLMIASLARAHCVLAPLDAERSEFLDLATKAAEFIRARLSDDSGKLISRVYREGPGTAPAVADDYAFLVRGLLELYQAGGDVSWLEWAVQLQHVMDEKFWDPVAGGYFSGAKEAEGGRGQAEGGGLLRMKEDYDGAEPSPNSVAAHNLVRLAALAPGADGGPYLQRARETAMSGLEKLLRYPQTMPFMVTALMDAGDGLKEYIYHGDRSSNIRKLLHRNRCSTYTTITVADSRLSRLHPEAARIAEQATERERDGDLYARAKDGSWERVEWKEGGTLVLRL</sequence>
<dbReference type="Pfam" id="PF03190">
    <property type="entry name" value="Thioredox_DsbH"/>
    <property type="match status" value="1"/>
</dbReference>
<evidence type="ECO:0000259" key="2">
    <source>
        <dbReference type="Pfam" id="PF03190"/>
    </source>
</evidence>
<dbReference type="PANTHER" id="PTHR42899">
    <property type="entry name" value="SPERMATOGENESIS-ASSOCIATED PROTEIN 20"/>
    <property type="match status" value="1"/>
</dbReference>
<dbReference type="OrthoDB" id="1923667at2759"/>
<dbReference type="GO" id="GO:0003824">
    <property type="term" value="F:catalytic activity"/>
    <property type="evidence" value="ECO:0007669"/>
    <property type="project" value="UniProtKB-ARBA"/>
</dbReference>
<gene>
    <name evidence="3" type="ORF">M427DRAFT_110456</name>
</gene>
<dbReference type="InterPro" id="IPR012341">
    <property type="entry name" value="6hp_glycosidase-like_sf"/>
</dbReference>
<feature type="domain" description="Spermatogenesis-associated protein 20-like TRX" evidence="2">
    <location>
        <begin position="89"/>
        <end position="250"/>
    </location>
</feature>
<dbReference type="Gene3D" id="1.50.10.10">
    <property type="match status" value="1"/>
</dbReference>
<dbReference type="AlphaFoldDB" id="A0A139ALG0"/>
<feature type="compositionally biased region" description="Low complexity" evidence="1">
    <location>
        <begin position="74"/>
        <end position="86"/>
    </location>
</feature>
<dbReference type="SUPFAM" id="SSF48208">
    <property type="entry name" value="Six-hairpin glycosidases"/>
    <property type="match status" value="1"/>
</dbReference>
<dbReference type="STRING" id="1344416.A0A139ALG0"/>
<feature type="region of interest" description="Disordered" evidence="1">
    <location>
        <begin position="68"/>
        <end position="87"/>
    </location>
</feature>